<accession>A0A4R6U351</accession>
<sequence>MEPPYKLLTELLSKIEENVSGTKGTDYAANLPISMVHLRRLFRFAFGVPLQSYIRSRMLARSMENLICTQKRVLDIAIECGDEHEQTYIRAFKREFGMTPGECRQSGRFIQVTPPLHLFQKNNLCGNVV</sequence>
<keyword evidence="6" id="KW-1185">Reference proteome</keyword>
<keyword evidence="1" id="KW-0805">Transcription regulation</keyword>
<evidence type="ECO:0000259" key="4">
    <source>
        <dbReference type="PROSITE" id="PS01124"/>
    </source>
</evidence>
<dbReference type="EMBL" id="SNYJ01000007">
    <property type="protein sequence ID" value="TDQ39812.1"/>
    <property type="molecule type" value="Genomic_DNA"/>
</dbReference>
<gene>
    <name evidence="5" type="ORF">EV213_107180</name>
</gene>
<dbReference type="GO" id="GO:0043565">
    <property type="term" value="F:sequence-specific DNA binding"/>
    <property type="evidence" value="ECO:0007669"/>
    <property type="project" value="InterPro"/>
</dbReference>
<reference evidence="5 6" key="1">
    <citation type="submission" date="2019-03" db="EMBL/GenBank/DDBJ databases">
        <title>Genomic Encyclopedia of Type Strains, Phase IV (KMG-IV): sequencing the most valuable type-strain genomes for metagenomic binning, comparative biology and taxonomic classification.</title>
        <authorList>
            <person name="Goeker M."/>
        </authorList>
    </citation>
    <scope>NUCLEOTIDE SEQUENCE [LARGE SCALE GENOMIC DNA]</scope>
    <source>
        <strain evidence="5 6">DSM 28697</strain>
    </source>
</reference>
<evidence type="ECO:0000256" key="2">
    <source>
        <dbReference type="ARBA" id="ARBA00023125"/>
    </source>
</evidence>
<dbReference type="AlphaFoldDB" id="A0A4R6U351"/>
<keyword evidence="3" id="KW-0804">Transcription</keyword>
<dbReference type="InterPro" id="IPR050959">
    <property type="entry name" value="MarA-like"/>
</dbReference>
<dbReference type="InterPro" id="IPR009057">
    <property type="entry name" value="Homeodomain-like_sf"/>
</dbReference>
<evidence type="ECO:0000313" key="6">
    <source>
        <dbReference type="Proteomes" id="UP000295632"/>
    </source>
</evidence>
<evidence type="ECO:0000256" key="1">
    <source>
        <dbReference type="ARBA" id="ARBA00023015"/>
    </source>
</evidence>
<protein>
    <submittedName>
        <fullName evidence="5">Helix-turn-helix protein</fullName>
    </submittedName>
</protein>
<dbReference type="Gene3D" id="1.10.10.60">
    <property type="entry name" value="Homeodomain-like"/>
    <property type="match status" value="1"/>
</dbReference>
<dbReference type="OrthoDB" id="9801123at2"/>
<dbReference type="PROSITE" id="PS01124">
    <property type="entry name" value="HTH_ARAC_FAMILY_2"/>
    <property type="match status" value="1"/>
</dbReference>
<evidence type="ECO:0000256" key="3">
    <source>
        <dbReference type="ARBA" id="ARBA00023163"/>
    </source>
</evidence>
<comment type="caution">
    <text evidence="5">The sequence shown here is derived from an EMBL/GenBank/DDBJ whole genome shotgun (WGS) entry which is preliminary data.</text>
</comment>
<proteinExistence type="predicted"/>
<keyword evidence="2" id="KW-0238">DNA-binding</keyword>
<dbReference type="GO" id="GO:0003700">
    <property type="term" value="F:DNA-binding transcription factor activity"/>
    <property type="evidence" value="ECO:0007669"/>
    <property type="project" value="InterPro"/>
</dbReference>
<dbReference type="SUPFAM" id="SSF46689">
    <property type="entry name" value="Homeodomain-like"/>
    <property type="match status" value="1"/>
</dbReference>
<organism evidence="5 6">
    <name type="scientific">Aureibacillus halotolerans</name>
    <dbReference type="NCBI Taxonomy" id="1508390"/>
    <lineage>
        <taxon>Bacteria</taxon>
        <taxon>Bacillati</taxon>
        <taxon>Bacillota</taxon>
        <taxon>Bacilli</taxon>
        <taxon>Bacillales</taxon>
        <taxon>Bacillaceae</taxon>
        <taxon>Aureibacillus</taxon>
    </lineage>
</organism>
<evidence type="ECO:0000313" key="5">
    <source>
        <dbReference type="EMBL" id="TDQ39812.1"/>
    </source>
</evidence>
<name>A0A4R6U351_9BACI</name>
<dbReference type="Pfam" id="PF12833">
    <property type="entry name" value="HTH_18"/>
    <property type="match status" value="1"/>
</dbReference>
<dbReference type="SMART" id="SM00342">
    <property type="entry name" value="HTH_ARAC"/>
    <property type="match status" value="1"/>
</dbReference>
<dbReference type="RefSeq" id="WP_133580484.1">
    <property type="nucleotide sequence ID" value="NZ_SNYJ01000007.1"/>
</dbReference>
<dbReference type="PANTHER" id="PTHR47504:SF5">
    <property type="entry name" value="RIGHT ORIGIN-BINDING PROTEIN"/>
    <property type="match status" value="1"/>
</dbReference>
<dbReference type="PANTHER" id="PTHR47504">
    <property type="entry name" value="RIGHT ORIGIN-BINDING PROTEIN"/>
    <property type="match status" value="1"/>
</dbReference>
<dbReference type="InterPro" id="IPR018060">
    <property type="entry name" value="HTH_AraC"/>
</dbReference>
<feature type="domain" description="HTH araC/xylS-type" evidence="4">
    <location>
        <begin position="9"/>
        <end position="106"/>
    </location>
</feature>
<dbReference type="Proteomes" id="UP000295632">
    <property type="component" value="Unassembled WGS sequence"/>
</dbReference>